<evidence type="ECO:0000256" key="2">
    <source>
        <dbReference type="ARBA" id="ARBA00023125"/>
    </source>
</evidence>
<comment type="caution">
    <text evidence="4">The sequence shown here is derived from an EMBL/GenBank/DDBJ whole genome shotgun (WGS) entry which is preliminary data.</text>
</comment>
<accession>A0A0F1AB11</accession>
<dbReference type="RefSeq" id="WP_045286683.1">
    <property type="nucleotide sequence ID" value="NZ_JZYX01000064.1"/>
</dbReference>
<keyword evidence="3" id="KW-0804">Transcription</keyword>
<keyword evidence="2" id="KW-0238">DNA-binding</keyword>
<dbReference type="GO" id="GO:0003677">
    <property type="term" value="F:DNA binding"/>
    <property type="evidence" value="ECO:0007669"/>
    <property type="project" value="UniProtKB-KW"/>
</dbReference>
<dbReference type="Proteomes" id="UP000033352">
    <property type="component" value="Unassembled WGS sequence"/>
</dbReference>
<dbReference type="InterPro" id="IPR038500">
    <property type="entry name" value="Antitermination_sf"/>
</dbReference>
<dbReference type="HAMAP" id="MF_04158">
    <property type="entry name" value="Antitermination_lambda"/>
    <property type="match status" value="1"/>
</dbReference>
<dbReference type="InterPro" id="IPR003222">
    <property type="entry name" value="Antitermntn"/>
</dbReference>
<name>A0A0F1AB11_9ENTR</name>
<dbReference type="AlphaFoldDB" id="A0A0F1AB11"/>
<evidence type="ECO:0000256" key="3">
    <source>
        <dbReference type="ARBA" id="ARBA00023163"/>
    </source>
</evidence>
<evidence type="ECO:0000256" key="1">
    <source>
        <dbReference type="ARBA" id="ARBA00023015"/>
    </source>
</evidence>
<dbReference type="Pfam" id="PF03589">
    <property type="entry name" value="Antiterm"/>
    <property type="match status" value="2"/>
</dbReference>
<dbReference type="SUPFAM" id="SSF57938">
    <property type="entry name" value="DnaJ/Hsp40 cysteine-rich domain"/>
    <property type="match status" value="1"/>
</dbReference>
<proteinExistence type="inferred from homology"/>
<organism evidence="4 5">
    <name type="scientific">Enterobacter sichuanensis</name>
    <dbReference type="NCBI Taxonomy" id="2071710"/>
    <lineage>
        <taxon>Bacteria</taxon>
        <taxon>Pseudomonadati</taxon>
        <taxon>Pseudomonadota</taxon>
        <taxon>Gammaproteobacteria</taxon>
        <taxon>Enterobacterales</taxon>
        <taxon>Enterobacteriaceae</taxon>
        <taxon>Enterobacter</taxon>
        <taxon>Enterobacter cloacae complex</taxon>
    </lineage>
</organism>
<dbReference type="Gene3D" id="1.10.274.110">
    <property type="match status" value="2"/>
</dbReference>
<dbReference type="PATRIC" id="fig|1619248.3.peg.4332"/>
<dbReference type="OrthoDB" id="6572202at2"/>
<dbReference type="EMBL" id="JZYX01000064">
    <property type="protein sequence ID" value="KJN18983.1"/>
    <property type="molecule type" value="Genomic_DNA"/>
</dbReference>
<dbReference type="GO" id="GO:0006355">
    <property type="term" value="P:regulation of DNA-templated transcription"/>
    <property type="evidence" value="ECO:0007669"/>
    <property type="project" value="InterPro"/>
</dbReference>
<dbReference type="InterPro" id="IPR036410">
    <property type="entry name" value="HSP_DnaJ_Cys-rich_dom_sf"/>
</dbReference>
<evidence type="ECO:0000313" key="4">
    <source>
        <dbReference type="EMBL" id="KJN18983.1"/>
    </source>
</evidence>
<reference evidence="4 5" key="1">
    <citation type="submission" date="2015-03" db="EMBL/GenBank/DDBJ databases">
        <authorList>
            <person name="McCorrison J."/>
            <person name="Sanka R."/>
            <person name="Adams M."/>
            <person name="Brinkac L."/>
            <person name="Nierman W."/>
            <person name="Sutton G."/>
            <person name="Nelson K."/>
            <person name="Kiedrowski L."/>
            <person name="Guerrero D."/>
            <person name="Bonomo R."/>
        </authorList>
    </citation>
    <scope>NUCLEOTIDE SEQUENCE [LARGE SCALE GENOMIC DNA]</scope>
    <source>
        <strain evidence="4 5">35699</strain>
    </source>
</reference>
<keyword evidence="1" id="KW-0805">Transcription regulation</keyword>
<evidence type="ECO:0000313" key="5">
    <source>
        <dbReference type="Proteomes" id="UP000033352"/>
    </source>
</evidence>
<gene>
    <name evidence="4" type="ORF">SS37_22470</name>
</gene>
<sequence length="269" mass="29505">MNLESIAKYFAPKSPMFSDSPLATASDSLTGTDVMAALGLAGHKCGFGFDLYLSKIGISSPDIALERLYEQARKLSGKFRALSELDESARSGVLKVLCAFAYQDYSRSAASTRKCDCCDGSGFTEAQVFTNKVSYPWGKPPYWSKMSRAVRPSDWESWTQAREVVRVKCKPCNGKGVISNSCRCHGKGKVLDKAESDRQGVPVMKACDRCGGRGYARLKFSTVIEGINTVAEIKKTAAYEQLQPLFEELVAECHKQESMADAILSKVTR</sequence>
<protein>
    <submittedName>
        <fullName evidence="4">Antitermination protein</fullName>
    </submittedName>
</protein>